<dbReference type="InterPro" id="IPR003018">
    <property type="entry name" value="GAF"/>
</dbReference>
<organism evidence="4 5">
    <name type="scientific">Coccomyxa viridis</name>
    <dbReference type="NCBI Taxonomy" id="1274662"/>
    <lineage>
        <taxon>Eukaryota</taxon>
        <taxon>Viridiplantae</taxon>
        <taxon>Chlorophyta</taxon>
        <taxon>core chlorophytes</taxon>
        <taxon>Trebouxiophyceae</taxon>
        <taxon>Trebouxiophyceae incertae sedis</taxon>
        <taxon>Coccomyxaceae</taxon>
        <taxon>Coccomyxa</taxon>
    </lineage>
</organism>
<dbReference type="PANTHER" id="PTHR43102">
    <property type="entry name" value="SLR1143 PROTEIN"/>
    <property type="match status" value="1"/>
</dbReference>
<evidence type="ECO:0000313" key="4">
    <source>
        <dbReference type="EMBL" id="CAL5218357.1"/>
    </source>
</evidence>
<proteinExistence type="predicted"/>
<dbReference type="Gene3D" id="3.30.450.40">
    <property type="match status" value="1"/>
</dbReference>
<evidence type="ECO:0000256" key="1">
    <source>
        <dbReference type="ARBA" id="ARBA00023170"/>
    </source>
</evidence>
<name>A0ABP1FLC5_9CHLO</name>
<evidence type="ECO:0000313" key="5">
    <source>
        <dbReference type="Proteomes" id="UP001497392"/>
    </source>
</evidence>
<dbReference type="Pfam" id="PF01590">
    <property type="entry name" value="GAF"/>
    <property type="match status" value="1"/>
</dbReference>
<evidence type="ECO:0000256" key="2">
    <source>
        <dbReference type="SAM" id="MobiDB-lite"/>
    </source>
</evidence>
<accession>A0ABP1FLC5</accession>
<dbReference type="PANTHER" id="PTHR43102:SF2">
    <property type="entry name" value="GAF DOMAIN-CONTAINING PROTEIN"/>
    <property type="match status" value="1"/>
</dbReference>
<dbReference type="EMBL" id="CAXHTA020000001">
    <property type="protein sequence ID" value="CAL5218357.1"/>
    <property type="molecule type" value="Genomic_DNA"/>
</dbReference>
<dbReference type="Proteomes" id="UP001497392">
    <property type="component" value="Unassembled WGS sequence"/>
</dbReference>
<dbReference type="SMART" id="SM00065">
    <property type="entry name" value="GAF"/>
    <property type="match status" value="1"/>
</dbReference>
<sequence>MDRKSIDAWAAPGLEIKAIAAYKGPSLPDDEDERMRTVCCAVQNDQDDPVLSSICKLVCSLLRVPTAAVSIVEKTRQYLKSAYGSQRNIIPRSMSFCQFTFLTRLPVVLVVEDAQQDERFANNPLVSNSQNPIRFYAGAPLIASNGKRLGALCLMDSKPRKMTEEDYRVLNSCAEMVVRRLEAATHTEVAKLGTNSLLRTLNAFKQAIFLCDVASRGWPVLHANDAMLEHLGMTSEAEINKASVWQLFQAAPQSEEQVRDGFMEHTSQLQRFTVWLQLKDKPHSPTFQVLFKPATEGSLDPYTPHIEVPDGIQKNASAAQDLPYYFAIVQSIRPTEGAAQAPPAASAEAWRQNFRPLDEGLQTTPKLETIPDMAPADSAKIKHGQGAAADKAASSMGEVSRAPNGAAEREGGAGASSGPHELAPAKSGKLESKERISSMLYQGPSGKDSAMEGVNSEPKKEGKKMGCFGSRSKAKESSKPCVIF</sequence>
<evidence type="ECO:0000259" key="3">
    <source>
        <dbReference type="SMART" id="SM00065"/>
    </source>
</evidence>
<protein>
    <submittedName>
        <fullName evidence="4">G19 protein</fullName>
    </submittedName>
</protein>
<comment type="caution">
    <text evidence="4">The sequence shown here is derived from an EMBL/GenBank/DDBJ whole genome shotgun (WGS) entry which is preliminary data.</text>
</comment>
<dbReference type="InterPro" id="IPR029016">
    <property type="entry name" value="GAF-like_dom_sf"/>
</dbReference>
<keyword evidence="1" id="KW-0675">Receptor</keyword>
<keyword evidence="5" id="KW-1185">Reference proteome</keyword>
<gene>
    <name evidence="4" type="primary">g19</name>
    <name evidence="4" type="ORF">VP750_LOCUS16</name>
</gene>
<dbReference type="SUPFAM" id="SSF55781">
    <property type="entry name" value="GAF domain-like"/>
    <property type="match status" value="1"/>
</dbReference>
<reference evidence="4 5" key="1">
    <citation type="submission" date="2024-06" db="EMBL/GenBank/DDBJ databases">
        <authorList>
            <person name="Kraege A."/>
            <person name="Thomma B."/>
        </authorList>
    </citation>
    <scope>NUCLEOTIDE SEQUENCE [LARGE SCALE GENOMIC DNA]</scope>
</reference>
<feature type="region of interest" description="Disordered" evidence="2">
    <location>
        <begin position="379"/>
        <end position="484"/>
    </location>
</feature>
<feature type="domain" description="GAF" evidence="3">
    <location>
        <begin position="46"/>
        <end position="191"/>
    </location>
</feature>